<evidence type="ECO:0000256" key="8">
    <source>
        <dbReference type="SAM" id="Phobius"/>
    </source>
</evidence>
<feature type="transmembrane region" description="Helical" evidence="8">
    <location>
        <begin position="331"/>
        <end position="353"/>
    </location>
</feature>
<comment type="similarity">
    <text evidence="2 6">Belongs to the CDC50/LEM3 family.</text>
</comment>
<keyword evidence="5 6" id="KW-0472">Membrane</keyword>
<gene>
    <name evidence="10" type="primary">LOC106466646</name>
</gene>
<keyword evidence="3 8" id="KW-0812">Transmembrane</keyword>
<feature type="region of interest" description="Disordered" evidence="7">
    <location>
        <begin position="1"/>
        <end position="33"/>
    </location>
</feature>
<evidence type="ECO:0000313" key="9">
    <source>
        <dbReference type="Proteomes" id="UP000694941"/>
    </source>
</evidence>
<evidence type="ECO:0000256" key="1">
    <source>
        <dbReference type="ARBA" id="ARBA00004141"/>
    </source>
</evidence>
<evidence type="ECO:0000256" key="4">
    <source>
        <dbReference type="ARBA" id="ARBA00022989"/>
    </source>
</evidence>
<dbReference type="InterPro" id="IPR005045">
    <property type="entry name" value="CDC50/LEM3_fam"/>
</dbReference>
<dbReference type="PANTHER" id="PTHR10926:SF0">
    <property type="entry name" value="CDC50, ISOFORM A"/>
    <property type="match status" value="1"/>
</dbReference>
<evidence type="ECO:0000256" key="6">
    <source>
        <dbReference type="PIRNR" id="PIRNR015840"/>
    </source>
</evidence>
<name>A0ABM1BI01_LIMPO</name>
<dbReference type="PANTHER" id="PTHR10926">
    <property type="entry name" value="CELL CYCLE CONTROL PROTEIN 50"/>
    <property type="match status" value="1"/>
</dbReference>
<proteinExistence type="inferred from homology"/>
<keyword evidence="9" id="KW-1185">Reference proteome</keyword>
<reference evidence="10" key="1">
    <citation type="submission" date="2025-08" db="UniProtKB">
        <authorList>
            <consortium name="RefSeq"/>
        </authorList>
    </citation>
    <scope>IDENTIFICATION</scope>
    <source>
        <tissue evidence="10">Muscle</tissue>
    </source>
</reference>
<feature type="transmembrane region" description="Helical" evidence="8">
    <location>
        <begin position="46"/>
        <end position="72"/>
    </location>
</feature>
<dbReference type="Pfam" id="PF03381">
    <property type="entry name" value="CDC50"/>
    <property type="match status" value="1"/>
</dbReference>
<dbReference type="RefSeq" id="XP_013782392.2">
    <property type="nucleotide sequence ID" value="XM_013926938.2"/>
</dbReference>
<organism evidence="9 10">
    <name type="scientific">Limulus polyphemus</name>
    <name type="common">Atlantic horseshoe crab</name>
    <dbReference type="NCBI Taxonomy" id="6850"/>
    <lineage>
        <taxon>Eukaryota</taxon>
        <taxon>Metazoa</taxon>
        <taxon>Ecdysozoa</taxon>
        <taxon>Arthropoda</taxon>
        <taxon>Chelicerata</taxon>
        <taxon>Merostomata</taxon>
        <taxon>Xiphosura</taxon>
        <taxon>Limulidae</taxon>
        <taxon>Limulus</taxon>
    </lineage>
</organism>
<evidence type="ECO:0000256" key="7">
    <source>
        <dbReference type="SAM" id="MobiDB-lite"/>
    </source>
</evidence>
<evidence type="ECO:0000256" key="5">
    <source>
        <dbReference type="ARBA" id="ARBA00023136"/>
    </source>
</evidence>
<dbReference type="Proteomes" id="UP000694941">
    <property type="component" value="Unplaced"/>
</dbReference>
<evidence type="ECO:0000256" key="3">
    <source>
        <dbReference type="ARBA" id="ARBA00022692"/>
    </source>
</evidence>
<comment type="subcellular location">
    <subcellularLocation>
        <location evidence="1">Membrane</location>
        <topology evidence="1">Multi-pass membrane protein</topology>
    </subcellularLocation>
</comment>
<protein>
    <submittedName>
        <fullName evidence="10">Cell cycle control protein 50A-like isoform X1</fullName>
    </submittedName>
</protein>
<dbReference type="GeneID" id="106466646"/>
<evidence type="ECO:0000256" key="2">
    <source>
        <dbReference type="ARBA" id="ARBA00009457"/>
    </source>
</evidence>
<dbReference type="PIRSF" id="PIRSF015840">
    <property type="entry name" value="DUF284_TM_euk"/>
    <property type="match status" value="1"/>
</dbReference>
<accession>A0ABM1BI01</accession>
<sequence length="374" mass="42577">MSYNEVELEMASRNTPDSVTEDSQRKSEKPSSSAFKQQKLQAWQPILTAGTVLPSFFIIGLAFIPIGIGLLVSSNKVQEFQLDYTYCLNEKGEECAEVIKKNFRNKCICKIEFNLTEDFERNVFVYYGLTNYYQNHRRYVKSRDDQQLLGKVTDTLSADCKPFAYVENSTYKTPIAPCGAIANSLFNDTITLKLQGNKEVEVPLLNTGIAWPTDTTVKFQNPPGDVSTGEAFTKTAKPLNWDRPVWQLDPSHSENNGYQNEDLIVWMRNAALPTFRKLYRRVDHEKEGFKNHLPKGIYNLIVQYTYPVTSFKGTKRLILSNTTWLGGKNPFLGITYIVVGSICLILSIMFLVIHKKFGKSPHDVMGNITERTPY</sequence>
<evidence type="ECO:0000313" key="10">
    <source>
        <dbReference type="RefSeq" id="XP_013782392.2"/>
    </source>
</evidence>
<keyword evidence="4 8" id="KW-1133">Transmembrane helix</keyword>